<dbReference type="EMBL" id="CAMXCT010002124">
    <property type="protein sequence ID" value="CAI3995856.1"/>
    <property type="molecule type" value="Genomic_DNA"/>
</dbReference>
<protein>
    <submittedName>
        <fullName evidence="2">Uncharacterized protein</fullName>
    </submittedName>
</protein>
<evidence type="ECO:0000313" key="2">
    <source>
        <dbReference type="EMBL" id="CAI3995856.1"/>
    </source>
</evidence>
<organism evidence="2">
    <name type="scientific">Cladocopium goreaui</name>
    <dbReference type="NCBI Taxonomy" id="2562237"/>
    <lineage>
        <taxon>Eukaryota</taxon>
        <taxon>Sar</taxon>
        <taxon>Alveolata</taxon>
        <taxon>Dinophyceae</taxon>
        <taxon>Suessiales</taxon>
        <taxon>Symbiodiniaceae</taxon>
        <taxon>Cladocopium</taxon>
    </lineage>
</organism>
<gene>
    <name evidence="2" type="ORF">C1SCF055_LOCUS22381</name>
</gene>
<dbReference type="EMBL" id="CAMXCT030002124">
    <property type="protein sequence ID" value="CAL4783168.1"/>
    <property type="molecule type" value="Genomic_DNA"/>
</dbReference>
<dbReference type="EMBL" id="CAMXCT020002124">
    <property type="protein sequence ID" value="CAL1149231.1"/>
    <property type="molecule type" value="Genomic_DNA"/>
</dbReference>
<evidence type="ECO:0000313" key="3">
    <source>
        <dbReference type="EMBL" id="CAL4783168.1"/>
    </source>
</evidence>
<accession>A0A9P1G1C2</accession>
<feature type="region of interest" description="Disordered" evidence="1">
    <location>
        <begin position="1"/>
        <end position="60"/>
    </location>
</feature>
<dbReference type="Proteomes" id="UP001152797">
    <property type="component" value="Unassembled WGS sequence"/>
</dbReference>
<dbReference type="AlphaFoldDB" id="A0A9P1G1C2"/>
<sequence length="201" mass="22360">MEQKGDKAVNPPACKKPRAKKSKKEAAGNKSPEPAVLKRSSTKVEKPSGPASKKRVCRKPPVEGKILDGLKHGMLGELTHQWKSSKDKLTAEDFPSLPTFNKCFVSPYWHRARPTVGLVAKGKFPNNGKKNKEFAHFSFPMKDVLNIGLAMRCAIKAAEWFDQQEECNPWADSVTTYTDAVIRTAQVVITDFAASWENFIS</sequence>
<comment type="caution">
    <text evidence="2">The sequence shown here is derived from an EMBL/GenBank/DDBJ whole genome shotgun (WGS) entry which is preliminary data.</text>
</comment>
<evidence type="ECO:0000256" key="1">
    <source>
        <dbReference type="SAM" id="MobiDB-lite"/>
    </source>
</evidence>
<reference evidence="2" key="1">
    <citation type="submission" date="2022-10" db="EMBL/GenBank/DDBJ databases">
        <authorList>
            <person name="Chen Y."/>
            <person name="Dougan E. K."/>
            <person name="Chan C."/>
            <person name="Rhodes N."/>
            <person name="Thang M."/>
        </authorList>
    </citation>
    <scope>NUCLEOTIDE SEQUENCE</scope>
</reference>
<evidence type="ECO:0000313" key="4">
    <source>
        <dbReference type="Proteomes" id="UP001152797"/>
    </source>
</evidence>
<proteinExistence type="predicted"/>
<keyword evidence="4" id="KW-1185">Reference proteome</keyword>
<name>A0A9P1G1C2_9DINO</name>
<reference evidence="3 4" key="2">
    <citation type="submission" date="2024-05" db="EMBL/GenBank/DDBJ databases">
        <authorList>
            <person name="Chen Y."/>
            <person name="Shah S."/>
            <person name="Dougan E. K."/>
            <person name="Thang M."/>
            <person name="Chan C."/>
        </authorList>
    </citation>
    <scope>NUCLEOTIDE SEQUENCE [LARGE SCALE GENOMIC DNA]</scope>
</reference>